<evidence type="ECO:0000256" key="1">
    <source>
        <dbReference type="ARBA" id="ARBA00022723"/>
    </source>
</evidence>
<evidence type="ECO:0000256" key="4">
    <source>
        <dbReference type="ARBA" id="ARBA00022833"/>
    </source>
</evidence>
<organism evidence="8">
    <name type="scientific">Ascaris suum</name>
    <name type="common">Pig roundworm</name>
    <name type="synonym">Ascaris lumbricoides</name>
    <dbReference type="NCBI Taxonomy" id="6253"/>
    <lineage>
        <taxon>Eukaryota</taxon>
        <taxon>Metazoa</taxon>
        <taxon>Ecdysozoa</taxon>
        <taxon>Nematoda</taxon>
        <taxon>Chromadorea</taxon>
        <taxon>Rhabditida</taxon>
        <taxon>Spirurina</taxon>
        <taxon>Ascaridomorpha</taxon>
        <taxon>Ascaridoidea</taxon>
        <taxon>Ascarididae</taxon>
        <taxon>Ascaris</taxon>
    </lineage>
</organism>
<evidence type="ECO:0000256" key="5">
    <source>
        <dbReference type="PROSITE-ProRule" id="PRU00042"/>
    </source>
</evidence>
<feature type="domain" description="C2H2-type" evidence="7">
    <location>
        <begin position="223"/>
        <end position="250"/>
    </location>
</feature>
<dbReference type="InterPro" id="IPR013087">
    <property type="entry name" value="Znf_C2H2_type"/>
</dbReference>
<keyword evidence="4" id="KW-0862">Zinc</keyword>
<evidence type="ECO:0000313" key="8">
    <source>
        <dbReference type="EMBL" id="ADY41859.1"/>
    </source>
</evidence>
<sequence>MMQVESHLFSLPEIKTTESLTSLPPVVISPTEVDHVTVTLEKNQQCACKDCGKLFNSVWYLKQHAVKHSNDRPFRCKFCFKTYKFRSNLYQHKCPDRVKSVNARQRLISRTLFTGQHSQTTAQMSDNNIIQTTTQKMAIASNGFHEQTFRVPGYGPNISLIHLGDNGYPISTINETISEMNVQEEKREEIIENETQKNITTRKKPLEQAFIDEYIQRYKHKLFQCRKCRIQFPSREYLSRHIAYHTETELLSHKCLQCPQRFGNENALKRHLEMHSSESNFKCRQCTAHFRSMLALRRHKDGCRQCLSPPFGVPVDHIVETASCAIDEYAFIDAVEATTLHSPLTILDEDAVGTKGTDSGLGSEGSNQSCTTSPARSSVHLEEDEGFEPESKRNFAPIAKIRITLNGAIVSTKKKDKEEDDESGYRSRLNSATHSASPTSTSAFSLDSGSPARKASLANATDGTSSVYAHYNGFVSSGHGQHFTASRSYVNNDMTGRAANFSVNLFEVIDDGECDHSTSDTVAVFRRNAFRPRLIKPSLIYSTSSTSSIELSLQTLRDDIYLYKAVELARTQILRSMTSCLLLTALIEAFCALKSPSTDSTVTRNFSRASSLLEILMPGCARSAPKAITTSYAMKFPEKTSQNNES</sequence>
<feature type="domain" description="C2H2-type" evidence="7">
    <location>
        <begin position="253"/>
        <end position="280"/>
    </location>
</feature>
<dbReference type="Gene3D" id="3.30.160.60">
    <property type="entry name" value="Classic Zinc Finger"/>
    <property type="match status" value="2"/>
</dbReference>
<proteinExistence type="evidence at transcript level"/>
<evidence type="ECO:0000256" key="3">
    <source>
        <dbReference type="ARBA" id="ARBA00022771"/>
    </source>
</evidence>
<reference evidence="8" key="1">
    <citation type="journal article" date="2011" name="Genome Res.">
        <title>Deep small RNA sequencing from the nematode Ascaris reveals conservation, functional diversification, and novel developmental profiles.</title>
        <authorList>
            <person name="Wang J."/>
            <person name="Czech B."/>
            <person name="Crunk A."/>
            <person name="Wallace A."/>
            <person name="Mitreva M."/>
            <person name="Hannon G.J."/>
            <person name="Davis R.E."/>
        </authorList>
    </citation>
    <scope>NUCLEOTIDE SEQUENCE</scope>
</reference>
<keyword evidence="1" id="KW-0479">Metal-binding</keyword>
<evidence type="ECO:0000256" key="2">
    <source>
        <dbReference type="ARBA" id="ARBA00022737"/>
    </source>
</evidence>
<dbReference type="SMART" id="SM00355">
    <property type="entry name" value="ZnF_C2H2"/>
    <property type="match status" value="4"/>
</dbReference>
<evidence type="ECO:0000256" key="6">
    <source>
        <dbReference type="SAM" id="MobiDB-lite"/>
    </source>
</evidence>
<dbReference type="AlphaFoldDB" id="F1KVF5"/>
<keyword evidence="2" id="KW-0677">Repeat</keyword>
<dbReference type="SUPFAM" id="SSF57667">
    <property type="entry name" value="beta-beta-alpha zinc fingers"/>
    <property type="match status" value="2"/>
</dbReference>
<accession>F1KVF5</accession>
<dbReference type="GO" id="GO:0008270">
    <property type="term" value="F:zinc ion binding"/>
    <property type="evidence" value="ECO:0007669"/>
    <property type="project" value="UniProtKB-KW"/>
</dbReference>
<feature type="region of interest" description="Disordered" evidence="6">
    <location>
        <begin position="355"/>
        <end position="393"/>
    </location>
</feature>
<keyword evidence="3 5" id="KW-0863">Zinc-finger</keyword>
<feature type="compositionally biased region" description="Low complexity" evidence="6">
    <location>
        <begin position="431"/>
        <end position="445"/>
    </location>
</feature>
<dbReference type="PANTHER" id="PTHR24379:SF121">
    <property type="entry name" value="C2H2-TYPE DOMAIN-CONTAINING PROTEIN"/>
    <property type="match status" value="1"/>
</dbReference>
<name>F1KVF5_ASCSU</name>
<dbReference type="PANTHER" id="PTHR24379">
    <property type="entry name" value="KRAB AND ZINC FINGER DOMAIN-CONTAINING"/>
    <property type="match status" value="1"/>
</dbReference>
<evidence type="ECO:0000259" key="7">
    <source>
        <dbReference type="PROSITE" id="PS50157"/>
    </source>
</evidence>
<dbReference type="InterPro" id="IPR036236">
    <property type="entry name" value="Znf_C2H2_sf"/>
</dbReference>
<feature type="region of interest" description="Disordered" evidence="6">
    <location>
        <begin position="413"/>
        <end position="457"/>
    </location>
</feature>
<dbReference type="EMBL" id="JI166539">
    <property type="protein sequence ID" value="ADY41859.1"/>
    <property type="molecule type" value="mRNA"/>
</dbReference>
<dbReference type="PROSITE" id="PS50157">
    <property type="entry name" value="ZINC_FINGER_C2H2_2"/>
    <property type="match status" value="3"/>
</dbReference>
<feature type="domain" description="C2H2-type" evidence="7">
    <location>
        <begin position="46"/>
        <end position="73"/>
    </location>
</feature>
<dbReference type="PROSITE" id="PS00028">
    <property type="entry name" value="ZINC_FINGER_C2H2_1"/>
    <property type="match status" value="3"/>
</dbReference>
<feature type="compositionally biased region" description="Polar residues" evidence="6">
    <location>
        <begin position="364"/>
        <end position="376"/>
    </location>
</feature>
<protein>
    <submittedName>
        <fullName evidence="8">Zinc finger protein 28</fullName>
    </submittedName>
</protein>